<feature type="transmembrane region" description="Helical" evidence="1">
    <location>
        <begin position="44"/>
        <end position="71"/>
    </location>
</feature>
<sequence length="100" mass="10022">MASTTASTVLGWLTAGASCLTMAPLVYGLIAYENMWSAQTSGAYGLIALVSVLLAIPSFVLGLLGIGFGIAALKEGAHTGLILSAGSLVVLAVVLVLATR</sequence>
<dbReference type="RefSeq" id="WP_343955124.1">
    <property type="nucleotide sequence ID" value="NZ_BAAAHQ010000056.1"/>
</dbReference>
<name>A0ABN1R7M0_9ACTN</name>
<gene>
    <name evidence="2" type="ORF">GCM10009560_75450</name>
</gene>
<feature type="transmembrane region" description="Helical" evidence="1">
    <location>
        <begin position="12"/>
        <end position="32"/>
    </location>
</feature>
<keyword evidence="1" id="KW-0812">Transmembrane</keyword>
<evidence type="ECO:0000256" key="1">
    <source>
        <dbReference type="SAM" id="Phobius"/>
    </source>
</evidence>
<keyword evidence="1" id="KW-0472">Membrane</keyword>
<proteinExistence type="predicted"/>
<feature type="transmembrane region" description="Helical" evidence="1">
    <location>
        <begin position="77"/>
        <end position="98"/>
    </location>
</feature>
<evidence type="ECO:0000313" key="3">
    <source>
        <dbReference type="Proteomes" id="UP001501578"/>
    </source>
</evidence>
<keyword evidence="3" id="KW-1185">Reference proteome</keyword>
<comment type="caution">
    <text evidence="2">The sequence shown here is derived from an EMBL/GenBank/DDBJ whole genome shotgun (WGS) entry which is preliminary data.</text>
</comment>
<organism evidence="2 3">
    <name type="scientific">Nonomuraea longicatena</name>
    <dbReference type="NCBI Taxonomy" id="83682"/>
    <lineage>
        <taxon>Bacteria</taxon>
        <taxon>Bacillati</taxon>
        <taxon>Actinomycetota</taxon>
        <taxon>Actinomycetes</taxon>
        <taxon>Streptosporangiales</taxon>
        <taxon>Streptosporangiaceae</taxon>
        <taxon>Nonomuraea</taxon>
    </lineage>
</organism>
<evidence type="ECO:0000313" key="2">
    <source>
        <dbReference type="EMBL" id="GAA0953052.1"/>
    </source>
</evidence>
<accession>A0ABN1R7M0</accession>
<reference evidence="2 3" key="1">
    <citation type="journal article" date="2019" name="Int. J. Syst. Evol. Microbiol.">
        <title>The Global Catalogue of Microorganisms (GCM) 10K type strain sequencing project: providing services to taxonomists for standard genome sequencing and annotation.</title>
        <authorList>
            <consortium name="The Broad Institute Genomics Platform"/>
            <consortium name="The Broad Institute Genome Sequencing Center for Infectious Disease"/>
            <person name="Wu L."/>
            <person name="Ma J."/>
        </authorList>
    </citation>
    <scope>NUCLEOTIDE SEQUENCE [LARGE SCALE GENOMIC DNA]</scope>
    <source>
        <strain evidence="2 3">JCM 11136</strain>
    </source>
</reference>
<dbReference type="EMBL" id="BAAAHQ010000056">
    <property type="protein sequence ID" value="GAA0953052.1"/>
    <property type="molecule type" value="Genomic_DNA"/>
</dbReference>
<keyword evidence="1" id="KW-1133">Transmembrane helix</keyword>
<dbReference type="Proteomes" id="UP001501578">
    <property type="component" value="Unassembled WGS sequence"/>
</dbReference>
<protein>
    <submittedName>
        <fullName evidence="2">Uncharacterized protein</fullName>
    </submittedName>
</protein>